<evidence type="ECO:0000313" key="2">
    <source>
        <dbReference type="EMBL" id="JAE08721.1"/>
    </source>
</evidence>
<keyword evidence="1" id="KW-1133">Transmembrane helix</keyword>
<protein>
    <submittedName>
        <fullName evidence="2">Uncharacterized protein</fullName>
    </submittedName>
</protein>
<keyword evidence="1" id="KW-0472">Membrane</keyword>
<sequence length="56" mass="6540">MSRQHIKNTVPLYGTVLYISICCILFNCYPLLLFACSSFYGKSVMICYKLLFTDFR</sequence>
<accession>A0A0A9FF25</accession>
<feature type="transmembrane region" description="Helical" evidence="1">
    <location>
        <begin position="12"/>
        <end position="35"/>
    </location>
</feature>
<organism evidence="2">
    <name type="scientific">Arundo donax</name>
    <name type="common">Giant reed</name>
    <name type="synonym">Donax arundinaceus</name>
    <dbReference type="NCBI Taxonomy" id="35708"/>
    <lineage>
        <taxon>Eukaryota</taxon>
        <taxon>Viridiplantae</taxon>
        <taxon>Streptophyta</taxon>
        <taxon>Embryophyta</taxon>
        <taxon>Tracheophyta</taxon>
        <taxon>Spermatophyta</taxon>
        <taxon>Magnoliopsida</taxon>
        <taxon>Liliopsida</taxon>
        <taxon>Poales</taxon>
        <taxon>Poaceae</taxon>
        <taxon>PACMAD clade</taxon>
        <taxon>Arundinoideae</taxon>
        <taxon>Arundineae</taxon>
        <taxon>Arundo</taxon>
    </lineage>
</organism>
<proteinExistence type="predicted"/>
<reference evidence="2" key="2">
    <citation type="journal article" date="2015" name="Data Brief">
        <title>Shoot transcriptome of the giant reed, Arundo donax.</title>
        <authorList>
            <person name="Barrero R.A."/>
            <person name="Guerrero F.D."/>
            <person name="Moolhuijzen P."/>
            <person name="Goolsby J.A."/>
            <person name="Tidwell J."/>
            <person name="Bellgard S.E."/>
            <person name="Bellgard M.I."/>
        </authorList>
    </citation>
    <scope>NUCLEOTIDE SEQUENCE</scope>
    <source>
        <tissue evidence="2">Shoot tissue taken approximately 20 cm above the soil surface</tissue>
    </source>
</reference>
<name>A0A0A9FF25_ARUDO</name>
<keyword evidence="1" id="KW-0812">Transmembrane</keyword>
<dbReference type="AlphaFoldDB" id="A0A0A9FF25"/>
<reference evidence="2" key="1">
    <citation type="submission" date="2014-09" db="EMBL/GenBank/DDBJ databases">
        <authorList>
            <person name="Magalhaes I.L.F."/>
            <person name="Oliveira U."/>
            <person name="Santos F.R."/>
            <person name="Vidigal T.H.D.A."/>
            <person name="Brescovit A.D."/>
            <person name="Santos A.J."/>
        </authorList>
    </citation>
    <scope>NUCLEOTIDE SEQUENCE</scope>
    <source>
        <tissue evidence="2">Shoot tissue taken approximately 20 cm above the soil surface</tissue>
    </source>
</reference>
<dbReference type="EMBL" id="GBRH01189175">
    <property type="protein sequence ID" value="JAE08721.1"/>
    <property type="molecule type" value="Transcribed_RNA"/>
</dbReference>
<evidence type="ECO:0000256" key="1">
    <source>
        <dbReference type="SAM" id="Phobius"/>
    </source>
</evidence>